<dbReference type="Gene3D" id="3.90.1200.10">
    <property type="match status" value="1"/>
</dbReference>
<dbReference type="PANTHER" id="PTHR39179:SF1">
    <property type="entry name" value="SPORE COAT PROTEIN I"/>
    <property type="match status" value="1"/>
</dbReference>
<dbReference type="OrthoDB" id="1928514at2"/>
<keyword evidence="2" id="KW-1185">Reference proteome</keyword>
<evidence type="ECO:0000313" key="2">
    <source>
        <dbReference type="Proteomes" id="UP000002730"/>
    </source>
</evidence>
<dbReference type="STRING" id="573061.Clocel_3170"/>
<name>D9SUA1_CLOC7</name>
<proteinExistence type="predicted"/>
<organism evidence="1 2">
    <name type="scientific">Clostridium cellulovorans (strain ATCC 35296 / DSM 3052 / OCM 3 / 743B)</name>
    <dbReference type="NCBI Taxonomy" id="573061"/>
    <lineage>
        <taxon>Bacteria</taxon>
        <taxon>Bacillati</taxon>
        <taxon>Bacillota</taxon>
        <taxon>Clostridia</taxon>
        <taxon>Eubacteriales</taxon>
        <taxon>Clostridiaceae</taxon>
        <taxon>Clostridium</taxon>
    </lineage>
</organism>
<evidence type="ECO:0008006" key="3">
    <source>
        <dbReference type="Google" id="ProtNLM"/>
    </source>
</evidence>
<dbReference type="eggNOG" id="ENOG5033MY5">
    <property type="taxonomic scope" value="Bacteria"/>
</dbReference>
<dbReference type="PANTHER" id="PTHR39179">
    <property type="entry name" value="SPORE COAT PROTEIN I"/>
    <property type="match status" value="1"/>
</dbReference>
<dbReference type="Proteomes" id="UP000002730">
    <property type="component" value="Chromosome"/>
</dbReference>
<dbReference type="RefSeq" id="WP_010073240.1">
    <property type="nucleotide sequence ID" value="NC_014393.1"/>
</dbReference>
<dbReference type="EMBL" id="CP002160">
    <property type="protein sequence ID" value="ADL52856.1"/>
    <property type="molecule type" value="Genomic_DNA"/>
</dbReference>
<reference evidence="1 2" key="1">
    <citation type="submission" date="2010-08" db="EMBL/GenBank/DDBJ databases">
        <title>Complete sequence of Clostridium cellulovorans 743B.</title>
        <authorList>
            <consortium name="US DOE Joint Genome Institute"/>
            <person name="Lucas S."/>
            <person name="Copeland A."/>
            <person name="Lapidus A."/>
            <person name="Cheng J.-F."/>
            <person name="Bruce D."/>
            <person name="Goodwin L."/>
            <person name="Pitluck S."/>
            <person name="Chertkov O."/>
            <person name="Detter J.C."/>
            <person name="Han C."/>
            <person name="Tapia R."/>
            <person name="Land M."/>
            <person name="Hauser L."/>
            <person name="Chang Y.-J."/>
            <person name="Jeffries C."/>
            <person name="Kyrpides N."/>
            <person name="Ivanova N."/>
            <person name="Mikhailova N."/>
            <person name="Hemme C.L."/>
            <person name="Woyke T."/>
        </authorList>
    </citation>
    <scope>NUCLEOTIDE SEQUENCE [LARGE SCALE GENOMIC DNA]</scope>
    <source>
        <strain evidence="2">ATCC 35296 / DSM 3052 / OCM 3 / 743B</strain>
    </source>
</reference>
<dbReference type="GO" id="GO:0042601">
    <property type="term" value="C:endospore-forming forespore"/>
    <property type="evidence" value="ECO:0007669"/>
    <property type="project" value="TreeGrafter"/>
</dbReference>
<accession>D9SUA1</accession>
<dbReference type="AlphaFoldDB" id="D9SUA1"/>
<gene>
    <name evidence="1" type="ordered locus">Clocel_3170</name>
</gene>
<sequence>MENILRNVNKKETSTINKDNTFDNFKDYLKDFNIFTVDEIEIDDRDYYEEALRKHLYTLSDFSRIASNYRGIEVRSFRNNTGHYVEETKVLYRRYKRYIEGLKCKKELNPVEEFILCNDKKSRIKAKESLSYVTFNEYISILRRSMDNNEISIGNVLMTNIKRKDTHIQVVSLDQCSYNFMEMDAVFMIKVIRKRHLDVELGPIIEDFCDYNGLYTCSEKLIKALVSFPYEYFKWVNHFRLNRKELGYDEYLKKLKKAIVRDGDSLI</sequence>
<dbReference type="KEGG" id="ccb:Clocel_3170"/>
<dbReference type="InterPro" id="IPR047175">
    <property type="entry name" value="CotS-like"/>
</dbReference>
<dbReference type="HOGENOM" id="CLU_089578_0_0_9"/>
<evidence type="ECO:0000313" key="1">
    <source>
        <dbReference type="EMBL" id="ADL52856.1"/>
    </source>
</evidence>
<protein>
    <recommendedName>
        <fullName evidence="3">Spore coat protein</fullName>
    </recommendedName>
</protein>